<dbReference type="FunFam" id="1.20.1310.10:FF:000001">
    <property type="entry name" value="Cullin 3"/>
    <property type="match status" value="1"/>
</dbReference>
<gene>
    <name evidence="7" type="ORF">DSPE1174_LOCUS29713</name>
</gene>
<reference evidence="7" key="1">
    <citation type="submission" date="2021-01" db="EMBL/GenBank/DDBJ databases">
        <authorList>
            <person name="Corre E."/>
            <person name="Pelletier E."/>
            <person name="Niang G."/>
            <person name="Scheremetjew M."/>
            <person name="Finn R."/>
            <person name="Kale V."/>
            <person name="Holt S."/>
            <person name="Cochrane G."/>
            <person name="Meng A."/>
            <person name="Brown T."/>
            <person name="Cohen L."/>
        </authorList>
    </citation>
    <scope>NUCLEOTIDE SEQUENCE</scope>
    <source>
        <strain evidence="7">CCMP1381</strain>
    </source>
</reference>
<evidence type="ECO:0000256" key="5">
    <source>
        <dbReference type="RuleBase" id="RU003829"/>
    </source>
</evidence>
<name>A0A7S2H4D2_9STRA</name>
<dbReference type="GO" id="GO:0006511">
    <property type="term" value="P:ubiquitin-dependent protein catabolic process"/>
    <property type="evidence" value="ECO:0007669"/>
    <property type="project" value="InterPro"/>
</dbReference>
<dbReference type="GO" id="GO:0031625">
    <property type="term" value="F:ubiquitin protein ligase binding"/>
    <property type="evidence" value="ECO:0007669"/>
    <property type="project" value="InterPro"/>
</dbReference>
<dbReference type="InterPro" id="IPR001373">
    <property type="entry name" value="Cullin_N"/>
</dbReference>
<dbReference type="InterPro" id="IPR036388">
    <property type="entry name" value="WH-like_DNA-bd_sf"/>
</dbReference>
<dbReference type="InterPro" id="IPR045093">
    <property type="entry name" value="Cullin"/>
</dbReference>
<evidence type="ECO:0000259" key="6">
    <source>
        <dbReference type="PROSITE" id="PS50069"/>
    </source>
</evidence>
<dbReference type="Pfam" id="PF00888">
    <property type="entry name" value="Cullin"/>
    <property type="match status" value="1"/>
</dbReference>
<dbReference type="InterPro" id="IPR036390">
    <property type="entry name" value="WH_DNA-bd_sf"/>
</dbReference>
<accession>A0A7S2H4D2</accession>
<dbReference type="InterPro" id="IPR036317">
    <property type="entry name" value="Cullin_homology_sf"/>
</dbReference>
<dbReference type="FunFam" id="1.10.10.10:FF:000050">
    <property type="entry name" value="Cullin 4B"/>
    <property type="match status" value="1"/>
</dbReference>
<evidence type="ECO:0000256" key="2">
    <source>
        <dbReference type="ARBA" id="ARBA00022499"/>
    </source>
</evidence>
<dbReference type="SMART" id="SM00884">
    <property type="entry name" value="Cullin_Nedd8"/>
    <property type="match status" value="1"/>
</dbReference>
<dbReference type="InterPro" id="IPR019559">
    <property type="entry name" value="Cullin_neddylation_domain"/>
</dbReference>
<organism evidence="7">
    <name type="scientific">Octactis speculum</name>
    <dbReference type="NCBI Taxonomy" id="3111310"/>
    <lineage>
        <taxon>Eukaryota</taxon>
        <taxon>Sar</taxon>
        <taxon>Stramenopiles</taxon>
        <taxon>Ochrophyta</taxon>
        <taxon>Dictyochophyceae</taxon>
        <taxon>Dictyochales</taxon>
        <taxon>Dictyochaceae</taxon>
        <taxon>Octactis</taxon>
    </lineage>
</organism>
<dbReference type="InterPro" id="IPR016158">
    <property type="entry name" value="Cullin_homology"/>
</dbReference>
<evidence type="ECO:0000256" key="4">
    <source>
        <dbReference type="PROSITE-ProRule" id="PRU00330"/>
    </source>
</evidence>
<comment type="similarity">
    <text evidence="1 4 5">Belongs to the cullin family.</text>
</comment>
<sequence length="685" mass="78921">MLGKFSKAWDNHKILTKWTQRLFQHLDRGYVLNQGSCESLTSCGMRKFRDVAFQSTHSRVRTGVLDMINKERAGDQVDRDELKNCIEVFEVMGLCSGPSAKKDLKSVDKMLKMTPELDVYTRDFEEFFLQSTAEYYRLQGAEWREANSVPEYLKKIEKVLEAERNRVSWYLNNSSDKKLQFTCVQTLLSEPQEELVARSGSGLYALLSEDKEEDLHRMYTLFQLDGMAEGVKPMTVVFEQFVVDRGEELLTARRADIKRLMSEKKKETTSDPTMMIGMLALHQRVHHIVMDVLENHIEFQKAMKVAFQKFMNNVAGKIPNVELLVAYCDQVLKGHEGTKRLDEAQMEQCLESAMRLFSYLADKDVFAEQYRDSLAKRLLNKKCTSMETEKVMISRMKQLQGPPFTSKIEGMIKDHQINKENEKEFQEHLKSTNHPISKGSFEPTIQVLTLGFWPTQPVRTVNLPPQLLDTQTTFETYYADKHSNKKKISWQYLLGDAEIHAKFSKNTYRVGVTTLQAVALAYLDNQTTHLSLQAIAQRMGVDEEVTKRVLHSLSCGKYKVVSRILGKGSDNKRIGPDDSFIGNRKFTSKSKRFTISMSSLDNVSQPTRAKVVEERSYLIDACVVRTMKARKRMTHNDLVSEVATQLQTFQAKPLDIKRRIENLIERDYLERSEQDGQPKGYNYLA</sequence>
<dbReference type="InterPro" id="IPR059120">
    <property type="entry name" value="Cullin-like_AB"/>
</dbReference>
<dbReference type="PANTHER" id="PTHR11932">
    <property type="entry name" value="CULLIN"/>
    <property type="match status" value="1"/>
</dbReference>
<dbReference type="SMART" id="SM00182">
    <property type="entry name" value="CULLIN"/>
    <property type="match status" value="1"/>
</dbReference>
<dbReference type="Pfam" id="PF26557">
    <property type="entry name" value="Cullin_AB"/>
    <property type="match status" value="1"/>
</dbReference>
<feature type="domain" description="Cullin family profile" evidence="6">
    <location>
        <begin position="319"/>
        <end position="554"/>
    </location>
</feature>
<protein>
    <recommendedName>
        <fullName evidence="6">Cullin family profile domain-containing protein</fullName>
    </recommendedName>
</protein>
<dbReference type="FunFam" id="1.20.1310.10:FF:000002">
    <property type="entry name" value="cullin-3 isoform X1"/>
    <property type="match status" value="1"/>
</dbReference>
<dbReference type="Pfam" id="PF10557">
    <property type="entry name" value="Cullin_Nedd8"/>
    <property type="match status" value="1"/>
</dbReference>
<dbReference type="Gene3D" id="3.30.230.130">
    <property type="entry name" value="Cullin, Chain C, Domain 2"/>
    <property type="match status" value="1"/>
</dbReference>
<dbReference type="AlphaFoldDB" id="A0A7S2H4D2"/>
<dbReference type="EMBL" id="HBGS01057007">
    <property type="protein sequence ID" value="CAD9480143.1"/>
    <property type="molecule type" value="Transcribed_RNA"/>
</dbReference>
<evidence type="ECO:0000313" key="7">
    <source>
        <dbReference type="EMBL" id="CAD9480143.1"/>
    </source>
</evidence>
<evidence type="ECO:0000256" key="1">
    <source>
        <dbReference type="ARBA" id="ARBA00006019"/>
    </source>
</evidence>
<dbReference type="SUPFAM" id="SSF75632">
    <property type="entry name" value="Cullin homology domain"/>
    <property type="match status" value="1"/>
</dbReference>
<dbReference type="SUPFAM" id="SSF74788">
    <property type="entry name" value="Cullin repeat-like"/>
    <property type="match status" value="1"/>
</dbReference>
<keyword evidence="3" id="KW-0832">Ubl conjugation</keyword>
<dbReference type="Gene3D" id="1.20.1310.10">
    <property type="entry name" value="Cullin Repeats"/>
    <property type="match status" value="4"/>
</dbReference>
<evidence type="ECO:0000256" key="3">
    <source>
        <dbReference type="ARBA" id="ARBA00022843"/>
    </source>
</evidence>
<keyword evidence="2" id="KW-1017">Isopeptide bond</keyword>
<dbReference type="Gene3D" id="1.10.10.10">
    <property type="entry name" value="Winged helix-like DNA-binding domain superfamily/Winged helix DNA-binding domain"/>
    <property type="match status" value="1"/>
</dbReference>
<proteinExistence type="inferred from homology"/>
<dbReference type="InterPro" id="IPR016159">
    <property type="entry name" value="Cullin_repeat-like_dom_sf"/>
</dbReference>
<dbReference type="SUPFAM" id="SSF46785">
    <property type="entry name" value="Winged helix' DNA-binding domain"/>
    <property type="match status" value="1"/>
</dbReference>
<dbReference type="PROSITE" id="PS50069">
    <property type="entry name" value="CULLIN_2"/>
    <property type="match status" value="1"/>
</dbReference>